<evidence type="ECO:0000256" key="1">
    <source>
        <dbReference type="SAM" id="Phobius"/>
    </source>
</evidence>
<evidence type="ECO:0000313" key="3">
    <source>
        <dbReference type="Proteomes" id="UP000250163"/>
    </source>
</evidence>
<keyword evidence="3" id="KW-1185">Reference proteome</keyword>
<dbReference type="Proteomes" id="UP000250163">
    <property type="component" value="Chromosome MORIYA"/>
</dbReference>
<evidence type="ECO:0000313" key="2">
    <source>
        <dbReference type="EMBL" id="SQD76496.1"/>
    </source>
</evidence>
<proteinExistence type="predicted"/>
<gene>
    <name evidence="2" type="ORF">MORIYA_0018</name>
</gene>
<keyword evidence="1" id="KW-0472">Membrane</keyword>
<reference evidence="3" key="1">
    <citation type="submission" date="2018-05" db="EMBL/GenBank/DDBJ databases">
        <authorList>
            <person name="Cea G.-C."/>
            <person name="William W."/>
        </authorList>
    </citation>
    <scope>NUCLEOTIDE SEQUENCE [LARGE SCALE GENOMIC DNA]</scope>
    <source>
        <strain evidence="3">DB21MT 5</strain>
    </source>
</reference>
<dbReference type="AlphaFoldDB" id="A0A330LJQ6"/>
<dbReference type="EMBL" id="LS483250">
    <property type="protein sequence ID" value="SQD76496.1"/>
    <property type="molecule type" value="Genomic_DNA"/>
</dbReference>
<feature type="transmembrane region" description="Helical" evidence="1">
    <location>
        <begin position="35"/>
        <end position="59"/>
    </location>
</feature>
<dbReference type="KEGG" id="mya:MORIYA_0018"/>
<name>A0A330LJQ6_9GAMM</name>
<keyword evidence="1" id="KW-0812">Transmembrane</keyword>
<protein>
    <submittedName>
        <fullName evidence="2">Uncharacterized protein</fullName>
    </submittedName>
</protein>
<accession>A0A330LJQ6</accession>
<keyword evidence="1" id="KW-1133">Transmembrane helix</keyword>
<organism evidence="2 3">
    <name type="scientific">Moritella yayanosii</name>
    <dbReference type="NCBI Taxonomy" id="69539"/>
    <lineage>
        <taxon>Bacteria</taxon>
        <taxon>Pseudomonadati</taxon>
        <taxon>Pseudomonadota</taxon>
        <taxon>Gammaproteobacteria</taxon>
        <taxon>Alteromonadales</taxon>
        <taxon>Moritellaceae</taxon>
        <taxon>Moritella</taxon>
    </lineage>
</organism>
<sequence>MLNYPINCNSVNQRLVVMTSAIQRRVNTLLSNKDIFFDVGSGCILYFFVVDYYSLVLLIENVIT</sequence>